<accession>A0A5R9IZ18</accession>
<comment type="caution">
    <text evidence="1">The sequence shown here is derived from an EMBL/GenBank/DDBJ whole genome shotgun (WGS) entry which is preliminary data.</text>
</comment>
<name>A0A5R9IZ18_9PROT</name>
<evidence type="ECO:0000313" key="1">
    <source>
        <dbReference type="EMBL" id="TLU70542.1"/>
    </source>
</evidence>
<dbReference type="Gene3D" id="1.10.10.10">
    <property type="entry name" value="Winged helix-like DNA-binding domain superfamily/Winged helix DNA-binding domain"/>
    <property type="match status" value="1"/>
</dbReference>
<dbReference type="AlphaFoldDB" id="A0A5R9IZ18"/>
<gene>
    <name evidence="1" type="ORF">FE263_21445</name>
</gene>
<dbReference type="OrthoDB" id="122135at2"/>
<dbReference type="InterPro" id="IPR036388">
    <property type="entry name" value="WH-like_DNA-bd_sf"/>
</dbReference>
<dbReference type="RefSeq" id="WP_138328090.1">
    <property type="nucleotide sequence ID" value="NZ_VCDI01000015.1"/>
</dbReference>
<keyword evidence="2" id="KW-1185">Reference proteome</keyword>
<evidence type="ECO:0000313" key="2">
    <source>
        <dbReference type="Proteomes" id="UP000305654"/>
    </source>
</evidence>
<dbReference type="Proteomes" id="UP000305654">
    <property type="component" value="Unassembled WGS sequence"/>
</dbReference>
<protein>
    <recommendedName>
        <fullName evidence="3">MarR family transcriptional regulator</fullName>
    </recommendedName>
</protein>
<proteinExistence type="predicted"/>
<evidence type="ECO:0008006" key="3">
    <source>
        <dbReference type="Google" id="ProtNLM"/>
    </source>
</evidence>
<sequence length="64" mass="6696">MPDPTDARGQTVEVTKTGRIALAPSQAARTNWIAAGLQKHATASERQAISTALGALRRLTAAPE</sequence>
<dbReference type="EMBL" id="VCDI01000015">
    <property type="protein sequence ID" value="TLU70542.1"/>
    <property type="molecule type" value="Genomic_DNA"/>
</dbReference>
<organism evidence="1 2">
    <name type="scientific">Lichenicoccus roseus</name>
    <dbReference type="NCBI Taxonomy" id="2683649"/>
    <lineage>
        <taxon>Bacteria</taxon>
        <taxon>Pseudomonadati</taxon>
        <taxon>Pseudomonadota</taxon>
        <taxon>Alphaproteobacteria</taxon>
        <taxon>Acetobacterales</taxon>
        <taxon>Acetobacteraceae</taxon>
        <taxon>Lichenicoccus</taxon>
    </lineage>
</organism>
<reference evidence="1 2" key="1">
    <citation type="submission" date="2019-05" db="EMBL/GenBank/DDBJ databases">
        <authorList>
            <person name="Pankratov T."/>
            <person name="Grouzdev D."/>
        </authorList>
    </citation>
    <scope>NUCLEOTIDE SEQUENCE [LARGE SCALE GENOMIC DNA]</scope>
    <source>
        <strain evidence="1 2">KEBCLARHB70R</strain>
    </source>
</reference>